<evidence type="ECO:0000256" key="1">
    <source>
        <dbReference type="SAM" id="MobiDB-lite"/>
    </source>
</evidence>
<dbReference type="AlphaFoldDB" id="A0A5D9C401"/>
<dbReference type="EMBL" id="VTOU01000005">
    <property type="protein sequence ID" value="TZG24691.1"/>
    <property type="molecule type" value="Genomic_DNA"/>
</dbReference>
<sequence>MIAIATHTFALLTRLRRNTRGAVALMGALSLSVLVGMGAFAVEASQGYAQKVRNQRVSDMAALAGALAYNVNKSETEMRATAKAVVAAQGVAANAATVDLVTDPTTSKKLVSVTVTTAVPLALARVMTSALSYDVTSVGMATVSATTTTAPPCISALSNAGQYGINTTGGPNINSPSCAINTNSGVNVPWGVKITAKQINAGKKVDDPGAGITTAPKANDVNQNKSNAASDWMKDDSALKGLLCKVNKLTGTSDSDYGDGNTVCTTTLVAPTTYANTGAGDVTLDYRPRSDGGIYAYQTADNNCKYVIPAGNYTVGKLTIKGGCELTVADGANVRADSIDMSGNAMTVGNGNFIVGGVFGFNSGSTITLGNGTHSFGTLSITGGRSLNIGSGSFNVTNGISLDGGSYLRVGIAAGDTVTIGHNSGTAISIGGGSFVCFTANCAAPSAAAGNFSANGSIITSGGSTIIFPKAMSHTIAGDLNLNGSSTFGSGTYVIKGSFTNNTGGTMTGVDVSFGLGGTFTLSGGTSMELDAPGAGASYGVPNILIATKSSAATKLGGGSQNKYAGLLYAPKSDILLDGGASMASSSGACLMMIVNTLSLNGGTAVASSCTGIAGSSGSSDSVALYK</sequence>
<dbReference type="RefSeq" id="WP_149523885.1">
    <property type="nucleotide sequence ID" value="NZ_VTOU01000005.1"/>
</dbReference>
<keyword evidence="4" id="KW-1185">Reference proteome</keyword>
<feature type="region of interest" description="Disordered" evidence="1">
    <location>
        <begin position="207"/>
        <end position="228"/>
    </location>
</feature>
<gene>
    <name evidence="3" type="ORF">FYJ91_18935</name>
</gene>
<dbReference type="Proteomes" id="UP000322077">
    <property type="component" value="Unassembled WGS sequence"/>
</dbReference>
<organism evidence="3 4">
    <name type="scientific">Sphingomonas montanisoli</name>
    <dbReference type="NCBI Taxonomy" id="2606412"/>
    <lineage>
        <taxon>Bacteria</taxon>
        <taxon>Pseudomonadati</taxon>
        <taxon>Pseudomonadota</taxon>
        <taxon>Alphaproteobacteria</taxon>
        <taxon>Sphingomonadales</taxon>
        <taxon>Sphingomonadaceae</taxon>
        <taxon>Sphingomonas</taxon>
    </lineage>
</organism>
<feature type="transmembrane region" description="Helical" evidence="2">
    <location>
        <begin position="21"/>
        <end position="42"/>
    </location>
</feature>
<keyword evidence="2" id="KW-0812">Transmembrane</keyword>
<name>A0A5D9C401_9SPHN</name>
<evidence type="ECO:0000256" key="2">
    <source>
        <dbReference type="SAM" id="Phobius"/>
    </source>
</evidence>
<protein>
    <submittedName>
        <fullName evidence="3">Uncharacterized protein</fullName>
    </submittedName>
</protein>
<reference evidence="3 4" key="1">
    <citation type="submission" date="2019-08" db="EMBL/GenBank/DDBJ databases">
        <authorList>
            <person name="Wang G."/>
            <person name="Xu Z."/>
        </authorList>
    </citation>
    <scope>NUCLEOTIDE SEQUENCE [LARGE SCALE GENOMIC DNA]</scope>
    <source>
        <strain evidence="3 4">ZX</strain>
    </source>
</reference>
<keyword evidence="2" id="KW-1133">Transmembrane helix</keyword>
<keyword evidence="2" id="KW-0472">Membrane</keyword>
<evidence type="ECO:0000313" key="3">
    <source>
        <dbReference type="EMBL" id="TZG24691.1"/>
    </source>
</evidence>
<accession>A0A5D9C401</accession>
<evidence type="ECO:0000313" key="4">
    <source>
        <dbReference type="Proteomes" id="UP000322077"/>
    </source>
</evidence>
<comment type="caution">
    <text evidence="3">The sequence shown here is derived from an EMBL/GenBank/DDBJ whole genome shotgun (WGS) entry which is preliminary data.</text>
</comment>
<proteinExistence type="predicted"/>